<evidence type="ECO:0000313" key="2">
    <source>
        <dbReference type="EMBL" id="OAI06851.1"/>
    </source>
</evidence>
<evidence type="ECO:0000313" key="4">
    <source>
        <dbReference type="Proteomes" id="UP000078090"/>
    </source>
</evidence>
<sequence length="61" mass="6878">MCDSNTLMNQQLGEKRIGGGTYVAIDGLLKYCITAPLLELPIDFKEWYKPTGTNIPQLYQL</sequence>
<reference evidence="3 4" key="1">
    <citation type="submission" date="2016-03" db="EMBL/GenBank/DDBJ databases">
        <authorList>
            <person name="Ploux O."/>
        </authorList>
    </citation>
    <scope>NUCLEOTIDE SEQUENCE [LARGE SCALE GENOMIC DNA]</scope>
    <source>
        <strain evidence="2 4">R-45363</strain>
        <strain evidence="1 3">R-45371</strain>
    </source>
</reference>
<dbReference type="OrthoDB" id="5571249at2"/>
<accession>A0A177M404</accession>
<dbReference type="EMBL" id="LUUG01000053">
    <property type="protein sequence ID" value="OAI06851.1"/>
    <property type="molecule type" value="Genomic_DNA"/>
</dbReference>
<protein>
    <submittedName>
        <fullName evidence="1">Uncharacterized protein</fullName>
    </submittedName>
</protein>
<name>A0A177M404_METMH</name>
<comment type="caution">
    <text evidence="1">The sequence shown here is derived from an EMBL/GenBank/DDBJ whole genome shotgun (WGS) entry which is preliminary data.</text>
</comment>
<evidence type="ECO:0000313" key="1">
    <source>
        <dbReference type="EMBL" id="OAI00371.1"/>
    </source>
</evidence>
<dbReference type="EMBL" id="LUUH01000077">
    <property type="protein sequence ID" value="OAI00371.1"/>
    <property type="molecule type" value="Genomic_DNA"/>
</dbReference>
<dbReference type="Proteomes" id="UP000077763">
    <property type="component" value="Unassembled WGS sequence"/>
</dbReference>
<gene>
    <name evidence="2" type="ORF">A1332_09885</name>
    <name evidence="1" type="ORF">A1353_01355</name>
</gene>
<dbReference type="AlphaFoldDB" id="A0A177M404"/>
<dbReference type="Proteomes" id="UP000078090">
    <property type="component" value="Unassembled WGS sequence"/>
</dbReference>
<evidence type="ECO:0000313" key="3">
    <source>
        <dbReference type="Proteomes" id="UP000077763"/>
    </source>
</evidence>
<organism evidence="1 3">
    <name type="scientific">Methylomonas methanica</name>
    <dbReference type="NCBI Taxonomy" id="421"/>
    <lineage>
        <taxon>Bacteria</taxon>
        <taxon>Pseudomonadati</taxon>
        <taxon>Pseudomonadota</taxon>
        <taxon>Gammaproteobacteria</taxon>
        <taxon>Methylococcales</taxon>
        <taxon>Methylococcaceae</taxon>
        <taxon>Methylomonas</taxon>
    </lineage>
</organism>
<proteinExistence type="predicted"/>